<gene>
    <name evidence="5" type="ORF">BKK80_32965</name>
</gene>
<feature type="domain" description="HpcH/HpaI aldolase/citrate lyase" evidence="4">
    <location>
        <begin position="9"/>
        <end position="217"/>
    </location>
</feature>
<dbReference type="Pfam" id="PF03328">
    <property type="entry name" value="HpcH_HpaI"/>
    <property type="match status" value="1"/>
</dbReference>
<evidence type="ECO:0000256" key="1">
    <source>
        <dbReference type="ARBA" id="ARBA00001946"/>
    </source>
</evidence>
<keyword evidence="6" id="KW-1185">Reference proteome</keyword>
<dbReference type="RefSeq" id="WP_071072877.1">
    <property type="nucleotide sequence ID" value="NZ_CP017755.1"/>
</dbReference>
<dbReference type="Proteomes" id="UP000177515">
    <property type="component" value="Chromosome 2"/>
</dbReference>
<protein>
    <submittedName>
        <fullName evidence="5">CoA ester lyase</fullName>
    </submittedName>
</protein>
<keyword evidence="2" id="KW-0479">Metal-binding</keyword>
<evidence type="ECO:0000256" key="2">
    <source>
        <dbReference type="ARBA" id="ARBA00022723"/>
    </source>
</evidence>
<dbReference type="PIRSF" id="PIRSF015582">
    <property type="entry name" value="Cit_lyase_B"/>
    <property type="match status" value="1"/>
</dbReference>
<dbReference type="PANTHER" id="PTHR32308">
    <property type="entry name" value="LYASE BETA SUBUNIT, PUTATIVE (AFU_ORTHOLOGUE AFUA_4G13030)-RELATED"/>
    <property type="match status" value="1"/>
</dbReference>
<dbReference type="Gene3D" id="3.20.20.60">
    <property type="entry name" value="Phosphoenolpyruvate-binding domains"/>
    <property type="match status" value="1"/>
</dbReference>
<dbReference type="InterPro" id="IPR015813">
    <property type="entry name" value="Pyrv/PenolPyrv_kinase-like_dom"/>
</dbReference>
<name>A0ABN4TZ42_9BURK</name>
<evidence type="ECO:0000313" key="5">
    <source>
        <dbReference type="EMBL" id="AOZ10396.1"/>
    </source>
</evidence>
<dbReference type="InterPro" id="IPR040442">
    <property type="entry name" value="Pyrv_kinase-like_dom_sf"/>
</dbReference>
<comment type="cofactor">
    <cofactor evidence="1">
        <name>Mg(2+)</name>
        <dbReference type="ChEBI" id="CHEBI:18420"/>
    </cofactor>
</comment>
<keyword evidence="3" id="KW-0460">Magnesium</keyword>
<dbReference type="SUPFAM" id="SSF51621">
    <property type="entry name" value="Phosphoenolpyruvate/pyruvate domain"/>
    <property type="match status" value="1"/>
</dbReference>
<dbReference type="PANTHER" id="PTHR32308:SF10">
    <property type="entry name" value="CITRATE LYASE SUBUNIT BETA"/>
    <property type="match status" value="1"/>
</dbReference>
<accession>A0ABN4TZ42</accession>
<sequence>MSRPALPLSYLFVPADRPERIGKALASGAHAVIVDFEDAVAPAAKDDARTALSAAWPALRTQAAAAGVPLLVRVNGADTCWHRSDLAWCAQGGADGIVLPKAEPEAARALRAALPDCACLPLLETAAGFARLRELAALPGVARLLFGSIDLMLDLDIGDAGAPLDYFRSRLVAHARAAGLPAPVDGVCTALGDAAALAAETTRARAFGFGAKLLIHPAQVAGVHAGLAPDAEQAAWARRVLDAAERAGGAAIAVDGKMVDRPVLERARRIVSRLAPARPGGNGDPR</sequence>
<evidence type="ECO:0000313" key="6">
    <source>
        <dbReference type="Proteomes" id="UP000177515"/>
    </source>
</evidence>
<proteinExistence type="predicted"/>
<evidence type="ECO:0000259" key="4">
    <source>
        <dbReference type="Pfam" id="PF03328"/>
    </source>
</evidence>
<dbReference type="InterPro" id="IPR005000">
    <property type="entry name" value="Aldolase/citrate-lyase_domain"/>
</dbReference>
<keyword evidence="5" id="KW-0456">Lyase</keyword>
<organism evidence="5 6">
    <name type="scientific">Cupriavidus malaysiensis</name>
    <dbReference type="NCBI Taxonomy" id="367825"/>
    <lineage>
        <taxon>Bacteria</taxon>
        <taxon>Pseudomonadati</taxon>
        <taxon>Pseudomonadota</taxon>
        <taxon>Betaproteobacteria</taxon>
        <taxon>Burkholderiales</taxon>
        <taxon>Burkholderiaceae</taxon>
        <taxon>Cupriavidus</taxon>
    </lineage>
</organism>
<reference evidence="5 6" key="1">
    <citation type="submission" date="2016-10" db="EMBL/GenBank/DDBJ databases">
        <title>Complete genome sequences of three Cupriavidus strains isolated from various Malaysian environments.</title>
        <authorList>
            <person name="Abdullah A.A.-A."/>
            <person name="Shafie N.A.H."/>
            <person name="Lau N.S."/>
        </authorList>
    </citation>
    <scope>NUCLEOTIDE SEQUENCE [LARGE SCALE GENOMIC DNA]</scope>
    <source>
        <strain evidence="5 6">USMAA1020</strain>
    </source>
</reference>
<evidence type="ECO:0000256" key="3">
    <source>
        <dbReference type="ARBA" id="ARBA00022842"/>
    </source>
</evidence>
<dbReference type="GO" id="GO:0016829">
    <property type="term" value="F:lyase activity"/>
    <property type="evidence" value="ECO:0007669"/>
    <property type="project" value="UniProtKB-KW"/>
</dbReference>
<dbReference type="InterPro" id="IPR011206">
    <property type="entry name" value="Citrate_lyase_beta/mcl1/mcl2"/>
</dbReference>
<dbReference type="EMBL" id="CP017755">
    <property type="protein sequence ID" value="AOZ10396.1"/>
    <property type="molecule type" value="Genomic_DNA"/>
</dbReference>